<dbReference type="InterPro" id="IPR043128">
    <property type="entry name" value="Rev_trsase/Diguanyl_cyclase"/>
</dbReference>
<evidence type="ECO:0000256" key="3">
    <source>
        <dbReference type="SAM" id="Coils"/>
    </source>
</evidence>
<dbReference type="InterPro" id="IPR029787">
    <property type="entry name" value="Nucleotide_cyclase"/>
</dbReference>
<keyword evidence="3" id="KW-0175">Coiled coil</keyword>
<dbReference type="GO" id="GO:0005886">
    <property type="term" value="C:plasma membrane"/>
    <property type="evidence" value="ECO:0007669"/>
    <property type="project" value="TreeGrafter"/>
</dbReference>
<organism evidence="6 7">
    <name type="scientific">Erythrobacter longus</name>
    <dbReference type="NCBI Taxonomy" id="1044"/>
    <lineage>
        <taxon>Bacteria</taxon>
        <taxon>Pseudomonadati</taxon>
        <taxon>Pseudomonadota</taxon>
        <taxon>Alphaproteobacteria</taxon>
        <taxon>Sphingomonadales</taxon>
        <taxon>Erythrobacteraceae</taxon>
        <taxon>Erythrobacter/Porphyrobacter group</taxon>
        <taxon>Erythrobacter</taxon>
    </lineage>
</organism>
<keyword evidence="7" id="KW-1185">Reference proteome</keyword>
<dbReference type="PANTHER" id="PTHR45138">
    <property type="entry name" value="REGULATORY COMPONENTS OF SENSORY TRANSDUCTION SYSTEM"/>
    <property type="match status" value="1"/>
</dbReference>
<dbReference type="Pfam" id="PF00990">
    <property type="entry name" value="GGDEF"/>
    <property type="match status" value="1"/>
</dbReference>
<dbReference type="GO" id="GO:0052621">
    <property type="term" value="F:diguanylate cyclase activity"/>
    <property type="evidence" value="ECO:0007669"/>
    <property type="project" value="UniProtKB-EC"/>
</dbReference>
<reference evidence="6 7" key="1">
    <citation type="submission" date="2014-04" db="EMBL/GenBank/DDBJ databases">
        <title>A comprehensive comparison of genomes of Erythrobacter spp. strains.</title>
        <authorList>
            <person name="Zheng Q."/>
        </authorList>
    </citation>
    <scope>NUCLEOTIDE SEQUENCE [LARGE SCALE GENOMIC DNA]</scope>
    <source>
        <strain evidence="6 7">DSM 6997</strain>
    </source>
</reference>
<accession>A0A074MSV7</accession>
<dbReference type="EMBL" id="JMIW01000007">
    <property type="protein sequence ID" value="KEO88697.1"/>
    <property type="molecule type" value="Genomic_DNA"/>
</dbReference>
<protein>
    <recommendedName>
        <fullName evidence="1">diguanylate cyclase</fullName>
        <ecNumber evidence="1">2.7.7.65</ecNumber>
    </recommendedName>
</protein>
<feature type="compositionally biased region" description="Polar residues" evidence="4">
    <location>
        <begin position="15"/>
        <end position="29"/>
    </location>
</feature>
<name>A0A074MSV7_ERYLO</name>
<dbReference type="RefSeq" id="WP_051699289.1">
    <property type="nucleotide sequence ID" value="NZ_JMIW01000007.1"/>
</dbReference>
<evidence type="ECO:0000256" key="2">
    <source>
        <dbReference type="ARBA" id="ARBA00034247"/>
    </source>
</evidence>
<evidence type="ECO:0000256" key="1">
    <source>
        <dbReference type="ARBA" id="ARBA00012528"/>
    </source>
</evidence>
<dbReference type="FunFam" id="3.30.70.270:FF:000001">
    <property type="entry name" value="Diguanylate cyclase domain protein"/>
    <property type="match status" value="1"/>
</dbReference>
<evidence type="ECO:0000259" key="5">
    <source>
        <dbReference type="PROSITE" id="PS50887"/>
    </source>
</evidence>
<proteinExistence type="predicted"/>
<dbReference type="GO" id="GO:1902201">
    <property type="term" value="P:negative regulation of bacterial-type flagellum-dependent cell motility"/>
    <property type="evidence" value="ECO:0007669"/>
    <property type="project" value="TreeGrafter"/>
</dbReference>
<dbReference type="eggNOG" id="COG3706">
    <property type="taxonomic scope" value="Bacteria"/>
</dbReference>
<sequence>MGIRAASPEKKDQNEAVNQTQSNASSGNQAGPEGRNRAREGREELMLRVTQFVMKHDVPLTGPNLATIVAGLSGSDGGLARIFASQEISGEPISQRWLDDVGKMRSRENDRAGALENLLDRVEASIASFAKTTQSAHSQTSEHRGAIDAQITELEQSAHTAASEDGVERLVGLSRVMLERIVQVEEAMKKSQEETAELKENLAEARAQADVDHLTRLPNRRAFERQLEVAAKSADEKGQALSLGFCDVDHFKSINDNHGHDAGDRVLVAIANTLKKHAGKHLFAARHGGEEFVVLFPGLKAKEASDRLDQIRVELSSRQMVNRENGKSFGRITFSAGVSEVQNIDDRRGALSRADAALYEAKQSGRNQVLIG</sequence>
<dbReference type="InterPro" id="IPR000160">
    <property type="entry name" value="GGDEF_dom"/>
</dbReference>
<evidence type="ECO:0000256" key="4">
    <source>
        <dbReference type="SAM" id="MobiDB-lite"/>
    </source>
</evidence>
<dbReference type="CDD" id="cd01949">
    <property type="entry name" value="GGDEF"/>
    <property type="match status" value="1"/>
</dbReference>
<dbReference type="NCBIfam" id="TIGR00254">
    <property type="entry name" value="GGDEF"/>
    <property type="match status" value="1"/>
</dbReference>
<dbReference type="AlphaFoldDB" id="A0A074MSV7"/>
<feature type="coiled-coil region" evidence="3">
    <location>
        <begin position="181"/>
        <end position="208"/>
    </location>
</feature>
<feature type="region of interest" description="Disordered" evidence="4">
    <location>
        <begin position="1"/>
        <end position="38"/>
    </location>
</feature>
<comment type="caution">
    <text evidence="6">The sequence shown here is derived from an EMBL/GenBank/DDBJ whole genome shotgun (WGS) entry which is preliminary data.</text>
</comment>
<evidence type="ECO:0000313" key="6">
    <source>
        <dbReference type="EMBL" id="KEO88697.1"/>
    </source>
</evidence>
<dbReference type="PROSITE" id="PS50887">
    <property type="entry name" value="GGDEF"/>
    <property type="match status" value="1"/>
</dbReference>
<dbReference type="EC" id="2.7.7.65" evidence="1"/>
<dbReference type="GO" id="GO:0043709">
    <property type="term" value="P:cell adhesion involved in single-species biofilm formation"/>
    <property type="evidence" value="ECO:0007669"/>
    <property type="project" value="TreeGrafter"/>
</dbReference>
<comment type="catalytic activity">
    <reaction evidence="2">
        <text>2 GTP = 3',3'-c-di-GMP + 2 diphosphate</text>
        <dbReference type="Rhea" id="RHEA:24898"/>
        <dbReference type="ChEBI" id="CHEBI:33019"/>
        <dbReference type="ChEBI" id="CHEBI:37565"/>
        <dbReference type="ChEBI" id="CHEBI:58805"/>
        <dbReference type="EC" id="2.7.7.65"/>
    </reaction>
</comment>
<feature type="domain" description="GGDEF" evidence="5">
    <location>
        <begin position="239"/>
        <end position="372"/>
    </location>
</feature>
<dbReference type="Gene3D" id="3.30.70.270">
    <property type="match status" value="1"/>
</dbReference>
<evidence type="ECO:0000313" key="7">
    <source>
        <dbReference type="Proteomes" id="UP000027647"/>
    </source>
</evidence>
<dbReference type="SMART" id="SM00267">
    <property type="entry name" value="GGDEF"/>
    <property type="match status" value="1"/>
</dbReference>
<dbReference type="PANTHER" id="PTHR45138:SF9">
    <property type="entry name" value="DIGUANYLATE CYCLASE DGCM-RELATED"/>
    <property type="match status" value="1"/>
</dbReference>
<dbReference type="SUPFAM" id="SSF55073">
    <property type="entry name" value="Nucleotide cyclase"/>
    <property type="match status" value="1"/>
</dbReference>
<dbReference type="STRING" id="1044.EH31_14740"/>
<dbReference type="InterPro" id="IPR050469">
    <property type="entry name" value="Diguanylate_Cyclase"/>
</dbReference>
<dbReference type="Proteomes" id="UP000027647">
    <property type="component" value="Unassembled WGS sequence"/>
</dbReference>
<gene>
    <name evidence="6" type="ORF">EH31_14740</name>
</gene>